<keyword evidence="6" id="KW-1185">Reference proteome</keyword>
<dbReference type="HOGENOM" id="CLU_001501_2_0_10"/>
<sequence>MAYSHYFLHICKDNIHFLKFIIMKKKLLLLGTFSLLATATIHAQEFRLQPTPQKYISQDDSISIPLQYQLLSGNSLSTGNTLPLLRSLMPGEAPKAGFRIYIGTQDDKTVKNYRKRIPQKPEGYFLKIDKDRIIIAGADERGTYYGVQTLAQLLTLDKLPLIEVSDYPDVPYRGVVEGFYGTPWSQEARMRQLEFYGRNKMNVYLYGPKDDPYHSTPHWRKPYPAQEAEQIKQLVDKARENNVIFYWAIHPGQDIRWNEEDRSLLLQKFESMYQLGVRGFAVFFDDISGEGTQASKQAELLNYIDNHFVQPKKDVAPLVMCPTEYNKSWSNVKGGYLTTLGEQLNKDIQIMWTGNKVIATIDKPTLEFINPLIKRKAYIWWNFPVSDYVRDHLLLGPVYGNGLDVKDEMSAFVSNPMEHAESSKISLYSVADYTWNMEKFDSNTSWKHAIKDLMPLHAEYLETFAIHNSDLGKNGHGFRREESTNIQPALSALLKNYQEKGEIDETAYRQVAEECRKIITSADMLLASGNENRPLINEISPWLSQFKLVGEYGKAVLDMIRLQRQEKAFLPSHAHAQALQTLMTDNDARYPQGVKSGSGQLMPTFDALFEASTQQYNRQFHTALNARAIYSPYTLESNVAQLAMLPTQQKGKEGSVAPSNEVINWQADGSLTLSMDRPRVLASLRIDLGAPEETYAHFRLETSLDGKEWQHADLQTAWKGHTLQKVKVEGRKVLKIRLTNISGNEQKVYFKTFKLTEKE</sequence>
<keyword evidence="1 3" id="KW-0378">Hydrolase</keyword>
<dbReference type="Pfam" id="PF21809">
    <property type="entry name" value="Glyco_hydro_84_hel"/>
    <property type="match status" value="1"/>
</dbReference>
<dbReference type="InterPro" id="IPR017853">
    <property type="entry name" value="GH"/>
</dbReference>
<feature type="active site" description="Proton donor" evidence="3">
    <location>
        <position position="286"/>
    </location>
</feature>
<dbReference type="Proteomes" id="UP000003416">
    <property type="component" value="Unassembled WGS sequence"/>
</dbReference>
<dbReference type="Pfam" id="PF02838">
    <property type="entry name" value="Glyco_hydro_20b"/>
    <property type="match status" value="1"/>
</dbReference>
<organism evidence="5 6">
    <name type="scientific">Bacteroides fluxus YIT 12057</name>
    <dbReference type="NCBI Taxonomy" id="763034"/>
    <lineage>
        <taxon>Bacteria</taxon>
        <taxon>Pseudomonadati</taxon>
        <taxon>Bacteroidota</taxon>
        <taxon>Bacteroidia</taxon>
        <taxon>Bacteroidales</taxon>
        <taxon>Bacteroidaceae</taxon>
        <taxon>Bacteroides</taxon>
    </lineage>
</organism>
<accession>F3PSW1</accession>
<protein>
    <submittedName>
        <fullName evidence="5">O-GlcNAcase</fullName>
    </submittedName>
</protein>
<dbReference type="SUPFAM" id="SSF140657">
    <property type="entry name" value="Hyaluronidase post-catalytic domain-like"/>
    <property type="match status" value="1"/>
</dbReference>
<dbReference type="NCBIfam" id="NF041654">
    <property type="entry name" value="GlcNAcase"/>
    <property type="match status" value="1"/>
</dbReference>
<keyword evidence="2 3" id="KW-0326">Glycosidase</keyword>
<dbReference type="eggNOG" id="COG3525">
    <property type="taxonomic scope" value="Bacteria"/>
</dbReference>
<evidence type="ECO:0000313" key="6">
    <source>
        <dbReference type="Proteomes" id="UP000003416"/>
    </source>
</evidence>
<dbReference type="GO" id="GO:0005975">
    <property type="term" value="P:carbohydrate metabolic process"/>
    <property type="evidence" value="ECO:0007669"/>
    <property type="project" value="UniProtKB-ARBA"/>
</dbReference>
<dbReference type="PANTHER" id="PTHR13170:SF16">
    <property type="entry name" value="PROTEIN O-GLCNACASE"/>
    <property type="match status" value="1"/>
</dbReference>
<feature type="domain" description="GH84" evidence="4">
    <location>
        <begin position="171"/>
        <end position="438"/>
    </location>
</feature>
<reference evidence="5 6" key="1">
    <citation type="submission" date="2011-02" db="EMBL/GenBank/DDBJ databases">
        <authorList>
            <person name="Weinstock G."/>
            <person name="Sodergren E."/>
            <person name="Clifton S."/>
            <person name="Fulton L."/>
            <person name="Fulton B."/>
            <person name="Courtney L."/>
            <person name="Fronick C."/>
            <person name="Harrison M."/>
            <person name="Strong C."/>
            <person name="Farmer C."/>
            <person name="Delahaunty K."/>
            <person name="Markovic C."/>
            <person name="Hall O."/>
            <person name="Minx P."/>
            <person name="Tomlinson C."/>
            <person name="Mitreva M."/>
            <person name="Hou S."/>
            <person name="Chen J."/>
            <person name="Wollam A."/>
            <person name="Pepin K.H."/>
            <person name="Johnson M."/>
            <person name="Bhonagiri V."/>
            <person name="Zhang X."/>
            <person name="Suruliraj S."/>
            <person name="Warren W."/>
            <person name="Chinwalla A."/>
            <person name="Mardis E.R."/>
            <person name="Wilson R.K."/>
        </authorList>
    </citation>
    <scope>NUCLEOTIDE SEQUENCE [LARGE SCALE GENOMIC DNA]</scope>
    <source>
        <strain evidence="5 6">YIT 12057</strain>
    </source>
</reference>
<comment type="similarity">
    <text evidence="3">Belongs to the glycosyl hydrolase 84 family.</text>
</comment>
<dbReference type="Gene3D" id="1.20.58.460">
    <property type="entry name" value="Hyaluronidase post-catalytic domain-like"/>
    <property type="match status" value="1"/>
</dbReference>
<dbReference type="InterPro" id="IPR049478">
    <property type="entry name" value="BT_4395-like_hel"/>
</dbReference>
<dbReference type="Pfam" id="PF18344">
    <property type="entry name" value="CBM32"/>
    <property type="match status" value="1"/>
</dbReference>
<dbReference type="Gene3D" id="2.60.40.1180">
    <property type="entry name" value="Golgi alpha-mannosidase II"/>
    <property type="match status" value="1"/>
</dbReference>
<dbReference type="GO" id="GO:0015929">
    <property type="term" value="F:hexosaminidase activity"/>
    <property type="evidence" value="ECO:0007669"/>
    <property type="project" value="UniProtKB-ARBA"/>
</dbReference>
<evidence type="ECO:0000256" key="2">
    <source>
        <dbReference type="ARBA" id="ARBA00023295"/>
    </source>
</evidence>
<evidence type="ECO:0000313" key="5">
    <source>
        <dbReference type="EMBL" id="EGF57221.1"/>
    </source>
</evidence>
<gene>
    <name evidence="5" type="ORF">HMPREF9446_01823</name>
</gene>
<evidence type="ECO:0000256" key="1">
    <source>
        <dbReference type="ARBA" id="ARBA00022801"/>
    </source>
</evidence>
<dbReference type="Gene3D" id="3.30.379.10">
    <property type="entry name" value="Chitobiase/beta-hexosaminidase domain 2-like"/>
    <property type="match status" value="1"/>
</dbReference>
<dbReference type="InterPro" id="IPR013780">
    <property type="entry name" value="Glyco_hydro_b"/>
</dbReference>
<proteinExistence type="inferred from homology"/>
<dbReference type="InterPro" id="IPR051822">
    <property type="entry name" value="Glycosyl_Hydrolase_84"/>
</dbReference>
<evidence type="ECO:0000259" key="4">
    <source>
        <dbReference type="PROSITE" id="PS52009"/>
    </source>
</evidence>
<dbReference type="EMBL" id="AFBN01000033">
    <property type="protein sequence ID" value="EGF57221.1"/>
    <property type="molecule type" value="Genomic_DNA"/>
</dbReference>
<dbReference type="PROSITE" id="PS52009">
    <property type="entry name" value="GH84"/>
    <property type="match status" value="1"/>
</dbReference>
<dbReference type="SUPFAM" id="SSF55545">
    <property type="entry name" value="beta-N-acetylhexosaminidase-like domain"/>
    <property type="match status" value="1"/>
</dbReference>
<name>F3PSW1_9BACE</name>
<dbReference type="PANTHER" id="PTHR13170">
    <property type="entry name" value="O-GLCNACASE"/>
    <property type="match status" value="1"/>
</dbReference>
<evidence type="ECO:0000256" key="3">
    <source>
        <dbReference type="PROSITE-ProRule" id="PRU01353"/>
    </source>
</evidence>
<dbReference type="AlphaFoldDB" id="F3PSW1"/>
<dbReference type="GO" id="GO:1901135">
    <property type="term" value="P:carbohydrate derivative metabolic process"/>
    <property type="evidence" value="ECO:0007669"/>
    <property type="project" value="UniProtKB-ARBA"/>
</dbReference>
<dbReference type="InterPro" id="IPR029018">
    <property type="entry name" value="Hex-like_dom2"/>
</dbReference>
<dbReference type="SUPFAM" id="SSF51445">
    <property type="entry name" value="(Trans)glycosidases"/>
    <property type="match status" value="1"/>
</dbReference>
<dbReference type="Gene3D" id="3.20.20.80">
    <property type="entry name" value="Glycosidases"/>
    <property type="match status" value="1"/>
</dbReference>
<dbReference type="Pfam" id="PF07555">
    <property type="entry name" value="NAGidase"/>
    <property type="match status" value="1"/>
</dbReference>
<dbReference type="InterPro" id="IPR015882">
    <property type="entry name" value="HEX_bac_N"/>
</dbReference>
<comment type="caution">
    <text evidence="5">The sequence shown here is derived from an EMBL/GenBank/DDBJ whole genome shotgun (WGS) entry which is preliminary data.</text>
</comment>
<dbReference type="InterPro" id="IPR048162">
    <property type="entry name" value="O-GlcNAcase_BT_4395-like"/>
</dbReference>
<dbReference type="STRING" id="763034.HMPREF9446_01823"/>
<dbReference type="InterPro" id="IPR011496">
    <property type="entry name" value="O-GlcNAcase_cat"/>
</dbReference>